<proteinExistence type="predicted"/>
<dbReference type="Proteomes" id="UP000499080">
    <property type="component" value="Unassembled WGS sequence"/>
</dbReference>
<reference evidence="1 2" key="1">
    <citation type="journal article" date="2019" name="Sci. Rep.">
        <title>Orb-weaving spider Araneus ventricosus genome elucidates the spidroin gene catalogue.</title>
        <authorList>
            <person name="Kono N."/>
            <person name="Nakamura H."/>
            <person name="Ohtoshi R."/>
            <person name="Moran D.A.P."/>
            <person name="Shinohara A."/>
            <person name="Yoshida Y."/>
            <person name="Fujiwara M."/>
            <person name="Mori M."/>
            <person name="Tomita M."/>
            <person name="Arakawa K."/>
        </authorList>
    </citation>
    <scope>NUCLEOTIDE SEQUENCE [LARGE SCALE GENOMIC DNA]</scope>
</reference>
<protein>
    <submittedName>
        <fullName evidence="1">Uncharacterized protein</fullName>
    </submittedName>
</protein>
<evidence type="ECO:0000313" key="2">
    <source>
        <dbReference type="Proteomes" id="UP000499080"/>
    </source>
</evidence>
<keyword evidence="2" id="KW-1185">Reference proteome</keyword>
<accession>A0A4Y2K0W5</accession>
<sequence length="39" mass="4372">MLRPLISYASPVWGAAANMHLIGLERVQNITVRQLARQP</sequence>
<dbReference type="AlphaFoldDB" id="A0A4Y2K0W5"/>
<organism evidence="1 2">
    <name type="scientific">Araneus ventricosus</name>
    <name type="common">Orbweaver spider</name>
    <name type="synonym">Epeira ventricosa</name>
    <dbReference type="NCBI Taxonomy" id="182803"/>
    <lineage>
        <taxon>Eukaryota</taxon>
        <taxon>Metazoa</taxon>
        <taxon>Ecdysozoa</taxon>
        <taxon>Arthropoda</taxon>
        <taxon>Chelicerata</taxon>
        <taxon>Arachnida</taxon>
        <taxon>Araneae</taxon>
        <taxon>Araneomorphae</taxon>
        <taxon>Entelegynae</taxon>
        <taxon>Araneoidea</taxon>
        <taxon>Araneidae</taxon>
        <taxon>Araneus</taxon>
    </lineage>
</organism>
<name>A0A4Y2K0W5_ARAVE</name>
<evidence type="ECO:0000313" key="1">
    <source>
        <dbReference type="EMBL" id="GBM96000.1"/>
    </source>
</evidence>
<dbReference type="EMBL" id="BGPR01004108">
    <property type="protein sequence ID" value="GBM96000.1"/>
    <property type="molecule type" value="Genomic_DNA"/>
</dbReference>
<comment type="caution">
    <text evidence="1">The sequence shown here is derived from an EMBL/GenBank/DDBJ whole genome shotgun (WGS) entry which is preliminary data.</text>
</comment>
<dbReference type="OrthoDB" id="6815813at2759"/>
<feature type="non-terminal residue" evidence="1">
    <location>
        <position position="39"/>
    </location>
</feature>
<gene>
    <name evidence="1" type="ORF">AVEN_271386_1</name>
</gene>